<evidence type="ECO:0000313" key="2">
    <source>
        <dbReference type="EMBL" id="CAE0639112.1"/>
    </source>
</evidence>
<dbReference type="AlphaFoldDB" id="A0A7S4DAW9"/>
<feature type="region of interest" description="Disordered" evidence="1">
    <location>
        <begin position="382"/>
        <end position="404"/>
    </location>
</feature>
<dbReference type="EMBL" id="HBIU01039361">
    <property type="protein sequence ID" value="CAE0639112.1"/>
    <property type="molecule type" value="Transcribed_RNA"/>
</dbReference>
<feature type="compositionally biased region" description="Basic and acidic residues" evidence="1">
    <location>
        <begin position="388"/>
        <end position="404"/>
    </location>
</feature>
<name>A0A7S4DAW9_HETAK</name>
<proteinExistence type="predicted"/>
<protein>
    <submittedName>
        <fullName evidence="2">Uncharacterized protein</fullName>
    </submittedName>
</protein>
<accession>A0A7S4DAW9</accession>
<gene>
    <name evidence="2" type="ORF">HAKA00212_LOCUS17926</name>
</gene>
<sequence length="404" mass="45730">MMIACPLHPPLPFSVIYSRPELFPPSNQWPIKKDSLMKIQKEKSEKIQCAVLRTHARLLGFPNIENPLDFLLEDVEKQSKKEPLKACRPISTEENAVLIKYFKLLLKINEKVVDTVKRTPGMDVHERVRDLLDRAWDHVGGKDYSLKDMKVITSKMETVITNNVEVANWPNDVPSPGFVAVFNSVQVSDKDKEEAKQKADATQCDGINANNQRCSATWGTLKAQGEVMFGVLIPKRCAAHKQRLDRPFCSFCAADRPNTATQYWWKEYDPAEGLDQATFFAGGSNWGDIVSRDSSFPYDNICDTCGQEETFKGKLFLPSSARTIYSNFVKKEQEEKKKRKALGRVWKQQQKRLRGETCNHGSGDCPNPVGFHFSDQTFAVGEGPPSRHCAEHKMEGMVDTRNKG</sequence>
<organism evidence="2">
    <name type="scientific">Heterosigma akashiwo</name>
    <name type="common">Chromophytic alga</name>
    <name type="synonym">Heterosigma carterae</name>
    <dbReference type="NCBI Taxonomy" id="2829"/>
    <lineage>
        <taxon>Eukaryota</taxon>
        <taxon>Sar</taxon>
        <taxon>Stramenopiles</taxon>
        <taxon>Ochrophyta</taxon>
        <taxon>Raphidophyceae</taxon>
        <taxon>Chattonellales</taxon>
        <taxon>Chattonellaceae</taxon>
        <taxon>Heterosigma</taxon>
    </lineage>
</organism>
<evidence type="ECO:0000256" key="1">
    <source>
        <dbReference type="SAM" id="MobiDB-lite"/>
    </source>
</evidence>
<reference evidence="2" key="1">
    <citation type="submission" date="2021-01" db="EMBL/GenBank/DDBJ databases">
        <authorList>
            <person name="Corre E."/>
            <person name="Pelletier E."/>
            <person name="Niang G."/>
            <person name="Scheremetjew M."/>
            <person name="Finn R."/>
            <person name="Kale V."/>
            <person name="Holt S."/>
            <person name="Cochrane G."/>
            <person name="Meng A."/>
            <person name="Brown T."/>
            <person name="Cohen L."/>
        </authorList>
    </citation>
    <scope>NUCLEOTIDE SEQUENCE</scope>
    <source>
        <strain evidence="2">CCMP3107</strain>
    </source>
</reference>